<dbReference type="RefSeq" id="WP_149758307.1">
    <property type="nucleotide sequence ID" value="NZ_FOMS01000017.1"/>
</dbReference>
<protein>
    <submittedName>
        <fullName evidence="2">SnoaL-like domain-containing protein</fullName>
    </submittedName>
</protein>
<dbReference type="OrthoDB" id="7844074at2"/>
<sequence length="144" mass="16677">MNELERLARHYIYQVWEQGDGAAAKWFLSPEIRIVGVQALEVNGLSDFRSFHSMIWSQIDHLHFDTRLALADPPWVSHAGTITLRERRTGTRLTERCHCLNRFDGKRIVETEVFIDFLAIFEKVGRLPPRVFDRCLAGERLGIA</sequence>
<dbReference type="SUPFAM" id="SSF54427">
    <property type="entry name" value="NTF2-like"/>
    <property type="match status" value="1"/>
</dbReference>
<proteinExistence type="predicted"/>
<organism evidence="2 3">
    <name type="scientific">Roseivivax sediminis</name>
    <dbReference type="NCBI Taxonomy" id="936889"/>
    <lineage>
        <taxon>Bacteria</taxon>
        <taxon>Pseudomonadati</taxon>
        <taxon>Pseudomonadota</taxon>
        <taxon>Alphaproteobacteria</taxon>
        <taxon>Rhodobacterales</taxon>
        <taxon>Roseobacteraceae</taxon>
        <taxon>Roseivivax</taxon>
    </lineage>
</organism>
<evidence type="ECO:0000313" key="2">
    <source>
        <dbReference type="EMBL" id="SFE80596.1"/>
    </source>
</evidence>
<dbReference type="InterPro" id="IPR037401">
    <property type="entry name" value="SnoaL-like"/>
</dbReference>
<dbReference type="Gene3D" id="3.10.450.50">
    <property type="match status" value="1"/>
</dbReference>
<dbReference type="Proteomes" id="UP000325289">
    <property type="component" value="Unassembled WGS sequence"/>
</dbReference>
<dbReference type="Pfam" id="PF12680">
    <property type="entry name" value="SnoaL_2"/>
    <property type="match status" value="1"/>
</dbReference>
<gene>
    <name evidence="2" type="ORF">SAMN04515678_11726</name>
</gene>
<keyword evidence="3" id="KW-1185">Reference proteome</keyword>
<reference evidence="2 3" key="1">
    <citation type="submission" date="2016-10" db="EMBL/GenBank/DDBJ databases">
        <authorList>
            <person name="Varghese N."/>
            <person name="Submissions S."/>
        </authorList>
    </citation>
    <scope>NUCLEOTIDE SEQUENCE [LARGE SCALE GENOMIC DNA]</scope>
    <source>
        <strain evidence="3">YIM D21,KCTC 23444,ACCC 10710</strain>
    </source>
</reference>
<evidence type="ECO:0000259" key="1">
    <source>
        <dbReference type="Pfam" id="PF12680"/>
    </source>
</evidence>
<dbReference type="EMBL" id="FOMS01000017">
    <property type="protein sequence ID" value="SFE80596.1"/>
    <property type="molecule type" value="Genomic_DNA"/>
</dbReference>
<dbReference type="InterPro" id="IPR032710">
    <property type="entry name" value="NTF2-like_dom_sf"/>
</dbReference>
<dbReference type="AlphaFoldDB" id="A0A1I2DJ93"/>
<name>A0A1I2DJ93_9RHOB</name>
<feature type="domain" description="SnoaL-like" evidence="1">
    <location>
        <begin position="13"/>
        <end position="110"/>
    </location>
</feature>
<evidence type="ECO:0000313" key="3">
    <source>
        <dbReference type="Proteomes" id="UP000325289"/>
    </source>
</evidence>
<accession>A0A1I2DJ93</accession>